<reference evidence="2" key="1">
    <citation type="submission" date="2021-04" db="EMBL/GenBank/DDBJ databases">
        <authorList>
            <person name="Hartkoorn R.C."/>
            <person name="Beaudoing E."/>
            <person name="Hot D."/>
        </authorList>
    </citation>
    <scope>NUCLEOTIDE SEQUENCE</scope>
    <source>
        <strain evidence="2">NRRL B-16292</strain>
    </source>
</reference>
<dbReference type="InterPro" id="IPR036388">
    <property type="entry name" value="WH-like_DNA-bd_sf"/>
</dbReference>
<dbReference type="Gene3D" id="1.10.10.10">
    <property type="entry name" value="Winged helix-like DNA-binding domain superfamily/Winged helix DNA-binding domain"/>
    <property type="match status" value="1"/>
</dbReference>
<dbReference type="InterPro" id="IPR039422">
    <property type="entry name" value="MarR/SlyA-like"/>
</dbReference>
<dbReference type="InterPro" id="IPR036390">
    <property type="entry name" value="WH_DNA-bd_sf"/>
</dbReference>
<dbReference type="PROSITE" id="PS50995">
    <property type="entry name" value="HTH_MARR_2"/>
    <property type="match status" value="1"/>
</dbReference>
<sequence>MAKSAARRELIAQVHEGLRSFTAYAVLFSQAVADKLGLNATDSRCVDLLSRTGPVTAGKLAELTGLTTGAVTGIIDRLERAGFVRRVRDPGDRRRVIIELVPDRENEAWAHLSSVRDSVDRLLDRYDAKELTAIASFLSDSASRTAEEIGLLRRE</sequence>
<reference evidence="2" key="2">
    <citation type="submission" date="2022-09" db="EMBL/GenBank/DDBJ databases">
        <title>Biosynthetic gene clusters of Dactylosporangioum fulvum.</title>
        <authorList>
            <person name="Caradec T."/>
        </authorList>
    </citation>
    <scope>NUCLEOTIDE SEQUENCE</scope>
    <source>
        <strain evidence="2">NRRL B-16292</strain>
    </source>
</reference>
<name>A0ABY5VXF9_9ACTN</name>
<protein>
    <submittedName>
        <fullName evidence="2">MarR family transcriptional regulator</fullName>
    </submittedName>
</protein>
<evidence type="ECO:0000259" key="1">
    <source>
        <dbReference type="PROSITE" id="PS50995"/>
    </source>
</evidence>
<keyword evidence="3" id="KW-1185">Reference proteome</keyword>
<proteinExistence type="predicted"/>
<dbReference type="Proteomes" id="UP001059617">
    <property type="component" value="Chromosome"/>
</dbReference>
<feature type="domain" description="HTH marR-type" evidence="1">
    <location>
        <begin position="7"/>
        <end position="143"/>
    </location>
</feature>
<evidence type="ECO:0000313" key="2">
    <source>
        <dbReference type="EMBL" id="UWP82383.1"/>
    </source>
</evidence>
<gene>
    <name evidence="2" type="ORF">Dfulv_46305</name>
</gene>
<dbReference type="InterPro" id="IPR000835">
    <property type="entry name" value="HTH_MarR-typ"/>
</dbReference>
<dbReference type="SUPFAM" id="SSF46785">
    <property type="entry name" value="Winged helix' DNA-binding domain"/>
    <property type="match status" value="1"/>
</dbReference>
<dbReference type="RefSeq" id="WP_259860155.1">
    <property type="nucleotide sequence ID" value="NZ_BAAAST010000025.1"/>
</dbReference>
<accession>A0ABY5VXF9</accession>
<dbReference type="Pfam" id="PF01047">
    <property type="entry name" value="MarR"/>
    <property type="match status" value="1"/>
</dbReference>
<dbReference type="PANTHER" id="PTHR33164">
    <property type="entry name" value="TRANSCRIPTIONAL REGULATOR, MARR FAMILY"/>
    <property type="match status" value="1"/>
</dbReference>
<dbReference type="SMART" id="SM00347">
    <property type="entry name" value="HTH_MARR"/>
    <property type="match status" value="1"/>
</dbReference>
<organism evidence="2 3">
    <name type="scientific">Dactylosporangium fulvum</name>
    <dbReference type="NCBI Taxonomy" id="53359"/>
    <lineage>
        <taxon>Bacteria</taxon>
        <taxon>Bacillati</taxon>
        <taxon>Actinomycetota</taxon>
        <taxon>Actinomycetes</taxon>
        <taxon>Micromonosporales</taxon>
        <taxon>Micromonosporaceae</taxon>
        <taxon>Dactylosporangium</taxon>
    </lineage>
</organism>
<dbReference type="PANTHER" id="PTHR33164:SF106">
    <property type="entry name" value="TRANSCRIPTIONAL REGULATORY PROTEIN"/>
    <property type="match status" value="1"/>
</dbReference>
<dbReference type="EMBL" id="CP073720">
    <property type="protein sequence ID" value="UWP82383.1"/>
    <property type="molecule type" value="Genomic_DNA"/>
</dbReference>
<evidence type="ECO:0000313" key="3">
    <source>
        <dbReference type="Proteomes" id="UP001059617"/>
    </source>
</evidence>